<dbReference type="InterPro" id="IPR033985">
    <property type="entry name" value="SusD-like_N"/>
</dbReference>
<comment type="subcellular location">
    <subcellularLocation>
        <location evidence="1">Cell outer membrane</location>
    </subcellularLocation>
</comment>
<evidence type="ECO:0000256" key="6">
    <source>
        <dbReference type="SAM" id="SignalP"/>
    </source>
</evidence>
<keyword evidence="5" id="KW-0998">Cell outer membrane</keyword>
<organism evidence="9 10">
    <name type="scientific">Maribellus comscasis</name>
    <dbReference type="NCBI Taxonomy" id="2681766"/>
    <lineage>
        <taxon>Bacteria</taxon>
        <taxon>Pseudomonadati</taxon>
        <taxon>Bacteroidota</taxon>
        <taxon>Bacteroidia</taxon>
        <taxon>Marinilabiliales</taxon>
        <taxon>Prolixibacteraceae</taxon>
        <taxon>Maribellus</taxon>
    </lineage>
</organism>
<dbReference type="KEGG" id="mcos:GM418_29950"/>
<dbReference type="AlphaFoldDB" id="A0A6I6JX64"/>
<evidence type="ECO:0000256" key="2">
    <source>
        <dbReference type="ARBA" id="ARBA00006275"/>
    </source>
</evidence>
<name>A0A6I6JX64_9BACT</name>
<evidence type="ECO:0000313" key="9">
    <source>
        <dbReference type="EMBL" id="QGY47736.1"/>
    </source>
</evidence>
<dbReference type="RefSeq" id="WP_158871896.1">
    <property type="nucleotide sequence ID" value="NZ_CP046401.1"/>
</dbReference>
<keyword evidence="10" id="KW-1185">Reference proteome</keyword>
<evidence type="ECO:0000256" key="5">
    <source>
        <dbReference type="ARBA" id="ARBA00023237"/>
    </source>
</evidence>
<feature type="chain" id="PRO_5026041667" evidence="6">
    <location>
        <begin position="26"/>
        <end position="575"/>
    </location>
</feature>
<gene>
    <name evidence="9" type="ORF">GM418_29950</name>
</gene>
<dbReference type="Gene3D" id="1.25.40.390">
    <property type="match status" value="1"/>
</dbReference>
<evidence type="ECO:0000259" key="8">
    <source>
        <dbReference type="Pfam" id="PF14322"/>
    </source>
</evidence>
<dbReference type="InterPro" id="IPR012944">
    <property type="entry name" value="SusD_RagB_dom"/>
</dbReference>
<reference evidence="9 10" key="1">
    <citation type="submission" date="2019-11" db="EMBL/GenBank/DDBJ databases">
        <authorList>
            <person name="Zheng R.K."/>
            <person name="Sun C.M."/>
        </authorList>
    </citation>
    <scope>NUCLEOTIDE SEQUENCE [LARGE SCALE GENOMIC DNA]</scope>
    <source>
        <strain evidence="9 10">WC007</strain>
    </source>
</reference>
<feature type="domain" description="RagB/SusD" evidence="7">
    <location>
        <begin position="285"/>
        <end position="575"/>
    </location>
</feature>
<evidence type="ECO:0000259" key="7">
    <source>
        <dbReference type="Pfam" id="PF07980"/>
    </source>
</evidence>
<keyword evidence="4" id="KW-0472">Membrane</keyword>
<dbReference type="GO" id="GO:0009279">
    <property type="term" value="C:cell outer membrane"/>
    <property type="evidence" value="ECO:0007669"/>
    <property type="project" value="UniProtKB-SubCell"/>
</dbReference>
<dbReference type="SUPFAM" id="SSF48452">
    <property type="entry name" value="TPR-like"/>
    <property type="match status" value="1"/>
</dbReference>
<dbReference type="EMBL" id="CP046401">
    <property type="protein sequence ID" value="QGY47736.1"/>
    <property type="molecule type" value="Genomic_DNA"/>
</dbReference>
<dbReference type="InterPro" id="IPR011990">
    <property type="entry name" value="TPR-like_helical_dom_sf"/>
</dbReference>
<proteinExistence type="inferred from homology"/>
<sequence length="575" mass="65864">MKTTNYKNKLIIAFGFIILIGNACNDLDLAPLSSASTENWYSSGEEFDMSMNYFYGIGYWDQQFNLEAIDLWTDDLIYRDRVGALDGGSLDASTSFVKTLWGRNYQQIQNANRVIQELQNAEGISDDKKEQLKAEAMFHRAARYSNLIFHWGDVPFYTNVLTVDEAFSLSRKDKEEILQEIYKDFDFASQNLPLTYSGFQRATKGAALAMKSRIALYMGDYEVARDAAKACIDLGIYELHPKYEDVFAKKTGLSKEIIFAIPRSKEYGVVLGGHGAQLCTRTPGGFVVRGPSWQLLASYLCTDGLPIDESPLFDPQNPFENRDPRCNKTIIEFGSQFAGVVYEPHPDSLVVFNSNTGSYVTNKDSRGNDRFASFNGLAVRKWINGEESDWLNSLAEPLSIVVRYADVLLYYAESKIELNEIDQSVLDAINHVRARAYEVDISSSAYPKVTVTDQNELRRQLRVERRMEFGFEGLRRYCDLVRWRLAEKVMNMWTYGILSSADDLRNKVVEPGLWFWPDTPPIDEDGIAHFEETNMFQEGRIRRLAKRSWPDRQYLWPIPTSEIQINKNLVQNPQY</sequence>
<dbReference type="Pfam" id="PF14322">
    <property type="entry name" value="SusD-like_3"/>
    <property type="match status" value="1"/>
</dbReference>
<evidence type="ECO:0000256" key="1">
    <source>
        <dbReference type="ARBA" id="ARBA00004442"/>
    </source>
</evidence>
<protein>
    <submittedName>
        <fullName evidence="9">RagB/SusD family nutrient uptake outer membrane protein</fullName>
    </submittedName>
</protein>
<evidence type="ECO:0000256" key="4">
    <source>
        <dbReference type="ARBA" id="ARBA00023136"/>
    </source>
</evidence>
<feature type="signal peptide" evidence="6">
    <location>
        <begin position="1"/>
        <end position="25"/>
    </location>
</feature>
<feature type="domain" description="SusD-like N-terminal" evidence="8">
    <location>
        <begin position="97"/>
        <end position="216"/>
    </location>
</feature>
<dbReference type="Pfam" id="PF07980">
    <property type="entry name" value="SusD_RagB"/>
    <property type="match status" value="1"/>
</dbReference>
<evidence type="ECO:0000313" key="10">
    <source>
        <dbReference type="Proteomes" id="UP000428260"/>
    </source>
</evidence>
<comment type="similarity">
    <text evidence="2">Belongs to the SusD family.</text>
</comment>
<accession>A0A6I6JX64</accession>
<evidence type="ECO:0000256" key="3">
    <source>
        <dbReference type="ARBA" id="ARBA00022729"/>
    </source>
</evidence>
<dbReference type="Proteomes" id="UP000428260">
    <property type="component" value="Chromosome"/>
</dbReference>
<keyword evidence="3 6" id="KW-0732">Signal</keyword>